<accession>A0A834RED4</accession>
<keyword evidence="1" id="KW-1133">Transmembrane helix</keyword>
<evidence type="ECO:0000313" key="3">
    <source>
        <dbReference type="EnsemblMetazoa" id="KAF7492023.1"/>
    </source>
</evidence>
<proteinExistence type="predicted"/>
<dbReference type="EMBL" id="WVUK01000057">
    <property type="protein sequence ID" value="KAF7492023.1"/>
    <property type="molecule type" value="Genomic_DNA"/>
</dbReference>
<evidence type="ECO:0000256" key="1">
    <source>
        <dbReference type="SAM" id="Phobius"/>
    </source>
</evidence>
<feature type="transmembrane region" description="Helical" evidence="1">
    <location>
        <begin position="5"/>
        <end position="23"/>
    </location>
</feature>
<name>A0A834RED4_SARSC</name>
<organism evidence="2">
    <name type="scientific">Sarcoptes scabiei</name>
    <name type="common">Itch mite</name>
    <name type="synonym">Acarus scabiei</name>
    <dbReference type="NCBI Taxonomy" id="52283"/>
    <lineage>
        <taxon>Eukaryota</taxon>
        <taxon>Metazoa</taxon>
        <taxon>Ecdysozoa</taxon>
        <taxon>Arthropoda</taxon>
        <taxon>Chelicerata</taxon>
        <taxon>Arachnida</taxon>
        <taxon>Acari</taxon>
        <taxon>Acariformes</taxon>
        <taxon>Sarcoptiformes</taxon>
        <taxon>Astigmata</taxon>
        <taxon>Psoroptidia</taxon>
        <taxon>Sarcoptoidea</taxon>
        <taxon>Sarcoptidae</taxon>
        <taxon>Sarcoptinae</taxon>
        <taxon>Sarcoptes</taxon>
    </lineage>
</organism>
<evidence type="ECO:0000313" key="4">
    <source>
        <dbReference type="Proteomes" id="UP000070412"/>
    </source>
</evidence>
<keyword evidence="1" id="KW-0812">Transmembrane</keyword>
<gene>
    <name evidence="2" type="ORF">SSS_7223</name>
</gene>
<protein>
    <submittedName>
        <fullName evidence="2 3">Uncharacterized protein</fullName>
    </submittedName>
</protein>
<keyword evidence="4" id="KW-1185">Reference proteome</keyword>
<evidence type="ECO:0000313" key="2">
    <source>
        <dbReference type="EMBL" id="KAF7492023.1"/>
    </source>
</evidence>
<reference evidence="3" key="3">
    <citation type="submission" date="2022-06" db="UniProtKB">
        <authorList>
            <consortium name="EnsemblMetazoa"/>
        </authorList>
    </citation>
    <scope>IDENTIFICATION</scope>
</reference>
<reference evidence="2" key="2">
    <citation type="submission" date="2020-01" db="EMBL/GenBank/DDBJ databases">
        <authorList>
            <person name="Korhonen P.K.K."/>
            <person name="Guangxu M.G."/>
            <person name="Wang T.W."/>
            <person name="Stroehlein A.J.S."/>
            <person name="Young N.D."/>
            <person name="Ang C.-S.A."/>
            <person name="Fernando D.W.F."/>
            <person name="Lu H.L."/>
            <person name="Taylor S.T."/>
            <person name="Ehtesham M.E.M."/>
            <person name="Najaraj S.H.N."/>
            <person name="Harsha G.H.G."/>
            <person name="Madugundu A.M."/>
            <person name="Renuse S.R."/>
            <person name="Holt D.H."/>
            <person name="Pandey A.P."/>
            <person name="Papenfuss A.P."/>
            <person name="Gasser R.B.G."/>
            <person name="Fischer K.F."/>
        </authorList>
    </citation>
    <scope>NUCLEOTIDE SEQUENCE</scope>
    <source>
        <strain evidence="2">SSS_KF_BRIS2020</strain>
    </source>
</reference>
<reference evidence="4" key="1">
    <citation type="journal article" date="2020" name="PLoS Negl. Trop. Dis.">
        <title>High-quality nuclear genome for Sarcoptes scabiei-A critical resource for a neglected parasite.</title>
        <authorList>
            <person name="Korhonen P.K."/>
            <person name="Gasser R.B."/>
            <person name="Ma G."/>
            <person name="Wang T."/>
            <person name="Stroehlein A.J."/>
            <person name="Young N.D."/>
            <person name="Ang C.S."/>
            <person name="Fernando D.D."/>
            <person name="Lu H.C."/>
            <person name="Taylor S."/>
            <person name="Reynolds S.L."/>
            <person name="Mofiz E."/>
            <person name="Najaraj S.H."/>
            <person name="Gowda H."/>
            <person name="Madugundu A."/>
            <person name="Renuse S."/>
            <person name="Holt D."/>
            <person name="Pandey A."/>
            <person name="Papenfuss A.T."/>
            <person name="Fischer K."/>
        </authorList>
    </citation>
    <scope>NUCLEOTIDE SEQUENCE [LARGE SCALE GENOMIC DNA]</scope>
</reference>
<dbReference type="EnsemblMetazoa" id="SSS_7223s_mrna">
    <property type="protein sequence ID" value="KAF7492023.1"/>
    <property type="gene ID" value="SSS_7223"/>
</dbReference>
<dbReference type="Proteomes" id="UP000070412">
    <property type="component" value="Unassembled WGS sequence"/>
</dbReference>
<sequence>MKSTLYELSSIMITMIVIIISTIDNRFVETFTTITTYDPENKNEFDENANRRNSKWFHDDGLNNLFDIIKINHQKRWPITSSSKLKHIDPYYWIENDDDPQTIQTLFGASYWNPKIEIGQKLSDSIYAYDDGLRYDYSGLIRDYSLEKHPQSPSLLSSIIQTKFRPSIQNYLEQLAIEKQHHYLNDIFRKQKYLQSSQQFLPFLYGKFSPTNQNDLLDTIDLKSLEQFRNTIASITSPLKDQFEEIGFFKRLSSSKNQKF</sequence>
<keyword evidence="1" id="KW-0472">Membrane</keyword>
<dbReference type="AlphaFoldDB" id="A0A834RED4"/>